<name>A0ABN2HUM6_9MICO</name>
<keyword evidence="4" id="KW-1185">Reference proteome</keyword>
<evidence type="ECO:0000259" key="2">
    <source>
        <dbReference type="Pfam" id="PF19187"/>
    </source>
</evidence>
<feature type="domain" description="PafC HTH" evidence="2">
    <location>
        <begin position="14"/>
        <end position="128"/>
    </location>
</feature>
<dbReference type="PANTHER" id="PTHR34580:SF1">
    <property type="entry name" value="PROTEIN PAFC"/>
    <property type="match status" value="1"/>
</dbReference>
<dbReference type="InterPro" id="IPR051534">
    <property type="entry name" value="CBASS_pafABC_assoc_protein"/>
</dbReference>
<protein>
    <submittedName>
        <fullName evidence="3">YafY family protein</fullName>
    </submittedName>
</protein>
<evidence type="ECO:0000313" key="4">
    <source>
        <dbReference type="Proteomes" id="UP001501690"/>
    </source>
</evidence>
<dbReference type="Proteomes" id="UP001501690">
    <property type="component" value="Unassembled WGS sequence"/>
</dbReference>
<dbReference type="Pfam" id="PF13280">
    <property type="entry name" value="WYL"/>
    <property type="match status" value="1"/>
</dbReference>
<dbReference type="PIRSF" id="PIRSF016838">
    <property type="entry name" value="PafC"/>
    <property type="match status" value="1"/>
</dbReference>
<gene>
    <name evidence="3" type="ORF">GCM10009808_08720</name>
</gene>
<dbReference type="PROSITE" id="PS52050">
    <property type="entry name" value="WYL"/>
    <property type="match status" value="1"/>
</dbReference>
<dbReference type="PANTHER" id="PTHR34580">
    <property type="match status" value="1"/>
</dbReference>
<comment type="caution">
    <text evidence="3">The sequence shown here is derived from an EMBL/GenBank/DDBJ whole genome shotgun (WGS) entry which is preliminary data.</text>
</comment>
<dbReference type="Pfam" id="PF19187">
    <property type="entry name" value="HTH_PafC"/>
    <property type="match status" value="1"/>
</dbReference>
<feature type="domain" description="WYL" evidence="1">
    <location>
        <begin position="150"/>
        <end position="213"/>
    </location>
</feature>
<reference evidence="3 4" key="1">
    <citation type="journal article" date="2019" name="Int. J. Syst. Evol. Microbiol.">
        <title>The Global Catalogue of Microorganisms (GCM) 10K type strain sequencing project: providing services to taxonomists for standard genome sequencing and annotation.</title>
        <authorList>
            <consortium name="The Broad Institute Genomics Platform"/>
            <consortium name="The Broad Institute Genome Sequencing Center for Infectious Disease"/>
            <person name="Wu L."/>
            <person name="Ma J."/>
        </authorList>
    </citation>
    <scope>NUCLEOTIDE SEQUENCE [LARGE SCALE GENOMIC DNA]</scope>
    <source>
        <strain evidence="3 4">JCM 15577</strain>
    </source>
</reference>
<evidence type="ECO:0000313" key="3">
    <source>
        <dbReference type="EMBL" id="GAA1693857.1"/>
    </source>
</evidence>
<dbReference type="EMBL" id="BAAAPL010000001">
    <property type="protein sequence ID" value="GAA1693857.1"/>
    <property type="molecule type" value="Genomic_DNA"/>
</dbReference>
<organism evidence="3 4">
    <name type="scientific">Microbacterium sediminicola</name>
    <dbReference type="NCBI Taxonomy" id="415210"/>
    <lineage>
        <taxon>Bacteria</taxon>
        <taxon>Bacillati</taxon>
        <taxon>Actinomycetota</taxon>
        <taxon>Actinomycetes</taxon>
        <taxon>Micrococcales</taxon>
        <taxon>Microbacteriaceae</taxon>
        <taxon>Microbacterium</taxon>
    </lineage>
</organism>
<dbReference type="InterPro" id="IPR028349">
    <property type="entry name" value="PafC-like"/>
</dbReference>
<dbReference type="RefSeq" id="WP_344069810.1">
    <property type="nucleotide sequence ID" value="NZ_BAAAPL010000001.1"/>
</dbReference>
<sequence>MSKPTLTSASDRAAILLQLVPYLVGQAEVSVAEAAAEFGVSADQMRAMVESLTVMGLPGGMHNDLYDIDWDLLESEDVISLTSSVGLERAPRLTAREAAALLAGLQVAAAIPGVAESEVYAGLLAKLARGAASAPLEVSIAAGPIDDARRAVAAALGAGVAVSFTYKAPDAAATTRTVDPATVMMTNGQWYLQGWCHLRQAMRTFHLERVSGVALTDIPITHARETSPAWFDDASGTLIAVLRFPTSVAPLLGDYLERAQVREIDANTSEAHMPIGDELSLRRPVVRRGGQVELVAPVSARAAARAWAEAGLAQYAADTTHP</sequence>
<evidence type="ECO:0000259" key="1">
    <source>
        <dbReference type="Pfam" id="PF13280"/>
    </source>
</evidence>
<dbReference type="InterPro" id="IPR043839">
    <property type="entry name" value="PafC_HTH"/>
</dbReference>
<proteinExistence type="predicted"/>
<accession>A0ABN2HUM6</accession>
<dbReference type="InterPro" id="IPR026881">
    <property type="entry name" value="WYL_dom"/>
</dbReference>